<accession>U1NDV7</accession>
<dbReference type="EMBL" id="KE356561">
    <property type="protein sequence ID" value="ERG94918.1"/>
    <property type="molecule type" value="Genomic_DNA"/>
</dbReference>
<organism evidence="1 2">
    <name type="scientific">Haloquadratum walsbyi J07HQW2</name>
    <dbReference type="NCBI Taxonomy" id="1238425"/>
    <lineage>
        <taxon>Archaea</taxon>
        <taxon>Methanobacteriati</taxon>
        <taxon>Methanobacteriota</taxon>
        <taxon>Stenosarchaea group</taxon>
        <taxon>Halobacteria</taxon>
        <taxon>Halobacteriales</taxon>
        <taxon>Haloferacaceae</taxon>
        <taxon>Haloquadratum</taxon>
    </lineage>
</organism>
<reference evidence="1 2" key="1">
    <citation type="journal article" date="2013" name="PLoS ONE">
        <title>Assembly-driven community genomics of a hypersaline microbial ecosystem.</title>
        <authorList>
            <person name="Podell S."/>
            <person name="Ugalde J.A."/>
            <person name="Narasingarao P."/>
            <person name="Banfield J.F."/>
            <person name="Heidelberg K.B."/>
            <person name="Allen E.E."/>
        </authorList>
    </citation>
    <scope>NUCLEOTIDE SEQUENCE [LARGE SCALE GENOMIC DNA]</scope>
    <source>
        <strain evidence="2">J07HQW2</strain>
    </source>
</reference>
<dbReference type="HOGENOM" id="CLU_2820766_0_0_2"/>
<gene>
    <name evidence="1" type="ORF">J07HQW2_01360</name>
</gene>
<evidence type="ECO:0000313" key="1">
    <source>
        <dbReference type="EMBL" id="ERG94918.1"/>
    </source>
</evidence>
<protein>
    <submittedName>
        <fullName evidence="1">Uncharacterized protein</fullName>
    </submittedName>
</protein>
<dbReference type="Proteomes" id="UP000030710">
    <property type="component" value="Unassembled WGS sequence"/>
</dbReference>
<evidence type="ECO:0000313" key="2">
    <source>
        <dbReference type="Proteomes" id="UP000030710"/>
    </source>
</evidence>
<sequence>MLGLNVDERARTLFEQERIPLFLSSDSGFSLIVHFSQSQFRSSLLLYDEELSYLPSRMIFHRELTG</sequence>
<dbReference type="AlphaFoldDB" id="U1NDV7"/>
<proteinExistence type="predicted"/>
<dbReference type="STRING" id="1238425.J07HQW2_01360"/>
<name>U1NDV7_9EURY</name>